<dbReference type="EMBL" id="JAEHFX010000001">
    <property type="protein sequence ID" value="MBK0401961.1"/>
    <property type="molecule type" value="Genomic_DNA"/>
</dbReference>
<feature type="domain" description="Outer membrane protein beta-barrel" evidence="2">
    <location>
        <begin position="22"/>
        <end position="201"/>
    </location>
</feature>
<evidence type="ECO:0000313" key="4">
    <source>
        <dbReference type="Proteomes" id="UP000644147"/>
    </source>
</evidence>
<evidence type="ECO:0000313" key="3">
    <source>
        <dbReference type="EMBL" id="MBK0401961.1"/>
    </source>
</evidence>
<organism evidence="3 4">
    <name type="scientific">Adhaeribacter terrigena</name>
    <dbReference type="NCBI Taxonomy" id="2793070"/>
    <lineage>
        <taxon>Bacteria</taxon>
        <taxon>Pseudomonadati</taxon>
        <taxon>Bacteroidota</taxon>
        <taxon>Cytophagia</taxon>
        <taxon>Cytophagales</taxon>
        <taxon>Hymenobacteraceae</taxon>
        <taxon>Adhaeribacter</taxon>
    </lineage>
</organism>
<comment type="caution">
    <text evidence="3">The sequence shown here is derived from an EMBL/GenBank/DDBJ whole genome shotgun (WGS) entry which is preliminary data.</text>
</comment>
<dbReference type="RefSeq" id="WP_200504560.1">
    <property type="nucleotide sequence ID" value="NZ_JAEHFX010000001.1"/>
</dbReference>
<protein>
    <submittedName>
        <fullName evidence="3">PorT family protein</fullName>
    </submittedName>
</protein>
<keyword evidence="4" id="KW-1185">Reference proteome</keyword>
<evidence type="ECO:0000256" key="1">
    <source>
        <dbReference type="SAM" id="SignalP"/>
    </source>
</evidence>
<reference evidence="3 4" key="1">
    <citation type="submission" date="2020-12" db="EMBL/GenBank/DDBJ databases">
        <title>Bacterial novel species Adhaeribacter sp. BT258 isolated from soil.</title>
        <authorList>
            <person name="Jung H.-Y."/>
        </authorList>
    </citation>
    <scope>NUCLEOTIDE SEQUENCE [LARGE SCALE GENOMIC DNA]</scope>
    <source>
        <strain evidence="3 4">BT258</strain>
    </source>
</reference>
<evidence type="ECO:0000259" key="2">
    <source>
        <dbReference type="Pfam" id="PF13568"/>
    </source>
</evidence>
<accession>A0ABS1BYG1</accession>
<dbReference type="Proteomes" id="UP000644147">
    <property type="component" value="Unassembled WGS sequence"/>
</dbReference>
<name>A0ABS1BYG1_9BACT</name>
<feature type="chain" id="PRO_5047171331" evidence="1">
    <location>
        <begin position="23"/>
        <end position="231"/>
    </location>
</feature>
<dbReference type="Pfam" id="PF13568">
    <property type="entry name" value="OMP_b-brl_2"/>
    <property type="match status" value="1"/>
</dbReference>
<feature type="signal peptide" evidence="1">
    <location>
        <begin position="1"/>
        <end position="22"/>
    </location>
</feature>
<proteinExistence type="predicted"/>
<sequence>MHRKLFFAAALVAGLFFSEASAQSISVGPRLGVNFSHVAATEGDAAHRNAFKSDQKDLTGAHVGVVANIGLTEMLSIQPELLYSQKGHRHEGVYRPWNTPYEYKYSLNYLEIPVLLKATFGSESLHAFVNGGPYLAYLLGGKNNYLIGGNESEADLELKYRNGVKPNRSDVGLAFGAGFGSKIGPGNLALELRYGLGLSDLNQYQDERDPRWPKYANRTLGVSLGYLIPLQ</sequence>
<gene>
    <name evidence="3" type="ORF">I5M27_03130</name>
</gene>
<keyword evidence="1" id="KW-0732">Signal</keyword>
<dbReference type="InterPro" id="IPR025665">
    <property type="entry name" value="Beta-barrel_OMP_2"/>
</dbReference>